<evidence type="ECO:0000313" key="2">
    <source>
        <dbReference type="Proteomes" id="UP000198517"/>
    </source>
</evidence>
<dbReference type="EMBL" id="FNAS01000031">
    <property type="protein sequence ID" value="SDE80582.1"/>
    <property type="molecule type" value="Genomic_DNA"/>
</dbReference>
<keyword evidence="2" id="KW-1185">Reference proteome</keyword>
<proteinExistence type="predicted"/>
<dbReference type="Proteomes" id="UP000198517">
    <property type="component" value="Unassembled WGS sequence"/>
</dbReference>
<accession>A0A1G7FXP6</accession>
<dbReference type="AlphaFoldDB" id="A0A1G7FXP6"/>
<organism evidence="1 2">
    <name type="scientific">Riemerella columbipharyngis</name>
    <dbReference type="NCBI Taxonomy" id="1071918"/>
    <lineage>
        <taxon>Bacteria</taxon>
        <taxon>Pseudomonadati</taxon>
        <taxon>Bacteroidota</taxon>
        <taxon>Flavobacteriia</taxon>
        <taxon>Flavobacteriales</taxon>
        <taxon>Weeksellaceae</taxon>
        <taxon>Riemerella</taxon>
    </lineage>
</organism>
<gene>
    <name evidence="1" type="ORF">SAMN05421544_1311</name>
</gene>
<evidence type="ECO:0000313" key="1">
    <source>
        <dbReference type="EMBL" id="SDE80582.1"/>
    </source>
</evidence>
<sequence length="30" mass="3437">FIIKKFVIYFVGLEKGYTFALANQGWLAAK</sequence>
<feature type="non-terminal residue" evidence="1">
    <location>
        <position position="1"/>
    </location>
</feature>
<name>A0A1G7FXP6_9FLAO</name>
<protein>
    <submittedName>
        <fullName evidence="1">Uncharacterized protein</fullName>
    </submittedName>
</protein>
<reference evidence="1 2" key="1">
    <citation type="submission" date="2016-10" db="EMBL/GenBank/DDBJ databases">
        <authorList>
            <person name="de Groot N.N."/>
        </authorList>
    </citation>
    <scope>NUCLEOTIDE SEQUENCE [LARGE SCALE GENOMIC DNA]</scope>
    <source>
        <strain evidence="1 2">DSM 24015</strain>
    </source>
</reference>